<dbReference type="EMBL" id="DS995740">
    <property type="protein sequence ID" value="EGE05538.1"/>
    <property type="molecule type" value="Genomic_DNA"/>
</dbReference>
<protein>
    <submittedName>
        <fullName evidence="1">Uncharacterized protein</fullName>
    </submittedName>
</protein>
<evidence type="ECO:0000313" key="2">
    <source>
        <dbReference type="Proteomes" id="UP000009169"/>
    </source>
</evidence>
<dbReference type="VEuPathDB" id="FungiDB:TEQG_04547"/>
<accession>F2PUH0</accession>
<keyword evidence="2" id="KW-1185">Reference proteome</keyword>
<organism evidence="1 2">
    <name type="scientific">Trichophyton equinum (strain ATCC MYA-4606 / CBS 127.97)</name>
    <name type="common">Horse ringworm fungus</name>
    <dbReference type="NCBI Taxonomy" id="559882"/>
    <lineage>
        <taxon>Eukaryota</taxon>
        <taxon>Fungi</taxon>
        <taxon>Dikarya</taxon>
        <taxon>Ascomycota</taxon>
        <taxon>Pezizomycotina</taxon>
        <taxon>Eurotiomycetes</taxon>
        <taxon>Eurotiomycetidae</taxon>
        <taxon>Onygenales</taxon>
        <taxon>Arthrodermataceae</taxon>
        <taxon>Trichophyton</taxon>
    </lineage>
</organism>
<sequence>MVRRTSLSRACCLLGVGAPYSIYDSWLMANVREVRMRIGVPGLFCCAPSISRIVYLLRPASDTWRYFSTWYIDVHDQYQSYRPI</sequence>
<reference evidence="2" key="1">
    <citation type="journal article" date="2012" name="MBio">
        <title>Comparative genome analysis of Trichophyton rubrum and related dermatophytes reveals candidate genes involved in infection.</title>
        <authorList>
            <person name="Martinez D.A."/>
            <person name="Oliver B.G."/>
            <person name="Graeser Y."/>
            <person name="Goldberg J.M."/>
            <person name="Li W."/>
            <person name="Martinez-Rossi N.M."/>
            <person name="Monod M."/>
            <person name="Shelest E."/>
            <person name="Barton R.C."/>
            <person name="Birch E."/>
            <person name="Brakhage A.A."/>
            <person name="Chen Z."/>
            <person name="Gurr S.J."/>
            <person name="Heiman D."/>
            <person name="Heitman J."/>
            <person name="Kosti I."/>
            <person name="Rossi A."/>
            <person name="Saif S."/>
            <person name="Samalova M."/>
            <person name="Saunders C.W."/>
            <person name="Shea T."/>
            <person name="Summerbell R.C."/>
            <person name="Xu J."/>
            <person name="Young S."/>
            <person name="Zeng Q."/>
            <person name="Birren B.W."/>
            <person name="Cuomo C.A."/>
            <person name="White T.C."/>
        </authorList>
    </citation>
    <scope>NUCLEOTIDE SEQUENCE [LARGE SCALE GENOMIC DNA]</scope>
    <source>
        <strain evidence="2">ATCC MYA-4606 / CBS 127.97</strain>
    </source>
</reference>
<gene>
    <name evidence="1" type="ORF">TEQG_04547</name>
</gene>
<dbReference type="AlphaFoldDB" id="F2PUH0"/>
<dbReference type="Proteomes" id="UP000009169">
    <property type="component" value="Unassembled WGS sequence"/>
</dbReference>
<proteinExistence type="predicted"/>
<dbReference type="HOGENOM" id="CLU_2529078_0_0_1"/>
<name>F2PUH0_TRIEC</name>
<evidence type="ECO:0000313" key="1">
    <source>
        <dbReference type="EMBL" id="EGE05538.1"/>
    </source>
</evidence>